<evidence type="ECO:0000313" key="2">
    <source>
        <dbReference type="Proteomes" id="UP001054837"/>
    </source>
</evidence>
<keyword evidence="2" id="KW-1185">Reference proteome</keyword>
<sequence>MYRALLTTPSTLRDILDTQTAIVFLALEEEVAGQRKWLKPSSEEVWFGILGKEYYYGMEREKEGRQMGMITKKGPVQIHILSWRTLDSGP</sequence>
<dbReference type="AlphaFoldDB" id="A0AAV4TJ01"/>
<proteinExistence type="predicted"/>
<dbReference type="Proteomes" id="UP001054837">
    <property type="component" value="Unassembled WGS sequence"/>
</dbReference>
<comment type="caution">
    <text evidence="1">The sequence shown here is derived from an EMBL/GenBank/DDBJ whole genome shotgun (WGS) entry which is preliminary data.</text>
</comment>
<organism evidence="1 2">
    <name type="scientific">Caerostris darwini</name>
    <dbReference type="NCBI Taxonomy" id="1538125"/>
    <lineage>
        <taxon>Eukaryota</taxon>
        <taxon>Metazoa</taxon>
        <taxon>Ecdysozoa</taxon>
        <taxon>Arthropoda</taxon>
        <taxon>Chelicerata</taxon>
        <taxon>Arachnida</taxon>
        <taxon>Araneae</taxon>
        <taxon>Araneomorphae</taxon>
        <taxon>Entelegynae</taxon>
        <taxon>Araneoidea</taxon>
        <taxon>Araneidae</taxon>
        <taxon>Caerostris</taxon>
    </lineage>
</organism>
<protein>
    <submittedName>
        <fullName evidence="1">Uncharacterized protein</fullName>
    </submittedName>
</protein>
<dbReference type="EMBL" id="BPLQ01009655">
    <property type="protein sequence ID" value="GIY45689.1"/>
    <property type="molecule type" value="Genomic_DNA"/>
</dbReference>
<gene>
    <name evidence="1" type="ORF">CDAR_564401</name>
</gene>
<reference evidence="1 2" key="1">
    <citation type="submission" date="2021-06" db="EMBL/GenBank/DDBJ databases">
        <title>Caerostris darwini draft genome.</title>
        <authorList>
            <person name="Kono N."/>
            <person name="Arakawa K."/>
        </authorList>
    </citation>
    <scope>NUCLEOTIDE SEQUENCE [LARGE SCALE GENOMIC DNA]</scope>
</reference>
<evidence type="ECO:0000313" key="1">
    <source>
        <dbReference type="EMBL" id="GIY45689.1"/>
    </source>
</evidence>
<accession>A0AAV4TJ01</accession>
<name>A0AAV4TJ01_9ARAC</name>